<dbReference type="InterPro" id="IPR015032">
    <property type="entry name" value="ThsB__TIR-like_domain"/>
</dbReference>
<dbReference type="AlphaFoldDB" id="X1JH12"/>
<protein>
    <recommendedName>
        <fullName evidence="1">Thoeris protein ThsB TIR-like domain-containing protein</fullName>
    </recommendedName>
</protein>
<reference evidence="2" key="1">
    <citation type="journal article" date="2014" name="Front. Microbiol.">
        <title>High frequency of phylogenetically diverse reductive dehalogenase-homologous genes in deep subseafloor sedimentary metagenomes.</title>
        <authorList>
            <person name="Kawai M."/>
            <person name="Futagami T."/>
            <person name="Toyoda A."/>
            <person name="Takaki Y."/>
            <person name="Nishi S."/>
            <person name="Hori S."/>
            <person name="Arai W."/>
            <person name="Tsubouchi T."/>
            <person name="Morono Y."/>
            <person name="Uchiyama I."/>
            <person name="Ito T."/>
            <person name="Fujiyama A."/>
            <person name="Inagaki F."/>
            <person name="Takami H."/>
        </authorList>
    </citation>
    <scope>NUCLEOTIDE SEQUENCE</scope>
    <source>
        <strain evidence="2">Expedition CK06-06</strain>
    </source>
</reference>
<evidence type="ECO:0000313" key="2">
    <source>
        <dbReference type="EMBL" id="GAH77614.1"/>
    </source>
</evidence>
<name>X1JH12_9ZZZZ</name>
<organism evidence="2">
    <name type="scientific">marine sediment metagenome</name>
    <dbReference type="NCBI Taxonomy" id="412755"/>
    <lineage>
        <taxon>unclassified sequences</taxon>
        <taxon>metagenomes</taxon>
        <taxon>ecological metagenomes</taxon>
    </lineage>
</organism>
<proteinExistence type="predicted"/>
<feature type="non-terminal residue" evidence="2">
    <location>
        <position position="91"/>
    </location>
</feature>
<evidence type="ECO:0000259" key="1">
    <source>
        <dbReference type="Pfam" id="PF08937"/>
    </source>
</evidence>
<sequence length="91" mass="10486">MARKVYFSFHYADVWRVNQIRNSWLTQGGEANTFYDGSLWEESRMKGDAAIKRLINLGLTGTGVTAVLIGQHTAKRKYVLYEIEMSLKRNN</sequence>
<dbReference type="Pfam" id="PF08937">
    <property type="entry name" value="ThsB_TIR"/>
    <property type="match status" value="1"/>
</dbReference>
<dbReference type="EMBL" id="BARU01043061">
    <property type="protein sequence ID" value="GAH77614.1"/>
    <property type="molecule type" value="Genomic_DNA"/>
</dbReference>
<accession>X1JH12</accession>
<feature type="domain" description="Thoeris protein ThsB TIR-like" evidence="1">
    <location>
        <begin position="6"/>
        <end position="90"/>
    </location>
</feature>
<comment type="caution">
    <text evidence="2">The sequence shown here is derived from an EMBL/GenBank/DDBJ whole genome shotgun (WGS) entry which is preliminary data.</text>
</comment>
<gene>
    <name evidence="2" type="ORF">S03H2_66020</name>
</gene>